<proteinExistence type="predicted"/>
<keyword evidence="3" id="KW-1185">Reference proteome</keyword>
<dbReference type="Proteomes" id="UP000028607">
    <property type="component" value="Unassembled WGS sequence"/>
</dbReference>
<dbReference type="STRING" id="1317124.DW2_15525"/>
<dbReference type="AlphaFoldDB" id="A0A085TT42"/>
<accession>A0A085TT42</accession>
<sequence length="350" mass="39438">MKDQPLPHRWTEKIPPGRDPEPDFAEKLAFLRARLLPETEIETHAAHVFLTRKRAWKIKKPIALTSFDHTGLEARERACREELRLNRQLAGPSVYLDLVGLTVGCDDRLHLSTEGVGGAVVDWIVLMRRLPAERMLDVTLARGETVAAAELDAIARTLGRFYRARREEPNLPGLYLRHLHVEAEVNRRHLLEMAHHVTAPDIDALTRKSLALLEAAGPAIAEREAARLVLEGHGDLRPEHVCLTHPPVIFDRIETIAAQRRLDVGDELGFLGIECALLGDDRIGPELETLMAAEGFPPPPADLTRCYGLFRCLTRARLCLDHLRDPVPRKPAHWPPKAEEYFAFARRLLA</sequence>
<name>A0A085TT42_9RHOB</name>
<reference evidence="3" key="1">
    <citation type="submission" date="2013-04" db="EMBL/GenBank/DDBJ databases">
        <title>Thioclava sp. 13D2W-2 Genome Sequencing.</title>
        <authorList>
            <person name="Lai Q."/>
            <person name="Li G."/>
            <person name="Shao Z."/>
        </authorList>
    </citation>
    <scope>NUCLEOTIDE SEQUENCE [LARGE SCALE GENOMIC DNA]</scope>
    <source>
        <strain evidence="3">13D2W-2</strain>
    </source>
</reference>
<organism evidence="2 3">
    <name type="scientific">Thioclava atlantica</name>
    <dbReference type="NCBI Taxonomy" id="1317124"/>
    <lineage>
        <taxon>Bacteria</taxon>
        <taxon>Pseudomonadati</taxon>
        <taxon>Pseudomonadota</taxon>
        <taxon>Alphaproteobacteria</taxon>
        <taxon>Rhodobacterales</taxon>
        <taxon>Paracoccaceae</taxon>
        <taxon>Thioclava</taxon>
    </lineage>
</organism>
<feature type="region of interest" description="Disordered" evidence="1">
    <location>
        <begin position="1"/>
        <end position="21"/>
    </location>
</feature>
<reference evidence="2 3" key="2">
    <citation type="journal article" date="2015" name="Antonie Van Leeuwenhoek">
        <title>Thioclava indica sp. nov., isolated from surface seawater of the Indian Ocean.</title>
        <authorList>
            <person name="Liu Y."/>
            <person name="Lai Q."/>
            <person name="Du J."/>
            <person name="Xu H."/>
            <person name="Jiang L."/>
            <person name="Shao Z."/>
        </authorList>
    </citation>
    <scope>NUCLEOTIDE SEQUENCE [LARGE SCALE GENOMIC DNA]</scope>
    <source>
        <strain evidence="2 3">13D2W-2</strain>
    </source>
</reference>
<comment type="caution">
    <text evidence="2">The sequence shown here is derived from an EMBL/GenBank/DDBJ whole genome shotgun (WGS) entry which is preliminary data.</text>
</comment>
<gene>
    <name evidence="2" type="ORF">DW2_15525</name>
</gene>
<dbReference type="EMBL" id="AQRC01000014">
    <property type="protein sequence ID" value="KFE33889.1"/>
    <property type="molecule type" value="Genomic_DNA"/>
</dbReference>
<evidence type="ECO:0000256" key="1">
    <source>
        <dbReference type="SAM" id="MobiDB-lite"/>
    </source>
</evidence>
<evidence type="ECO:0000313" key="3">
    <source>
        <dbReference type="Proteomes" id="UP000028607"/>
    </source>
</evidence>
<protein>
    <recommendedName>
        <fullName evidence="4">Aminoglycoside phosphotransferase domain-containing protein</fullName>
    </recommendedName>
</protein>
<dbReference type="PATRIC" id="fig|1317124.6.peg.3121"/>
<evidence type="ECO:0000313" key="2">
    <source>
        <dbReference type="EMBL" id="KFE33889.1"/>
    </source>
</evidence>
<evidence type="ECO:0008006" key="4">
    <source>
        <dbReference type="Google" id="ProtNLM"/>
    </source>
</evidence>
<dbReference type="OrthoDB" id="9810277at2"/>
<dbReference type="RefSeq" id="WP_051856211.1">
    <property type="nucleotide sequence ID" value="NZ_AQRC01000014.1"/>
</dbReference>
<dbReference type="eggNOG" id="COG2187">
    <property type="taxonomic scope" value="Bacteria"/>
</dbReference>